<reference evidence="2 3" key="1">
    <citation type="journal article" date="2014" name="Int. J. Syst. Evol. Microbiol.">
        <title>Celeribacter indicus sp. nov., a polycyclic aromatic hydrocarbon-degrading bacterium from deep-sea sediment and reclassification of Huaishuia halophila as Celeribacter halophilus comb. nov.</title>
        <authorList>
            <person name="Lai Q."/>
            <person name="Cao J."/>
            <person name="Yuan J."/>
            <person name="Li F."/>
            <person name="Shao Z."/>
        </authorList>
    </citation>
    <scope>NUCLEOTIDE SEQUENCE [LARGE SCALE GENOMIC DNA]</scope>
    <source>
        <strain evidence="2">P73</strain>
    </source>
</reference>
<evidence type="ECO:0000313" key="3">
    <source>
        <dbReference type="Proteomes" id="UP000031521"/>
    </source>
</evidence>
<evidence type="ECO:0000313" key="2">
    <source>
        <dbReference type="EMBL" id="AJE46604.1"/>
    </source>
</evidence>
<dbReference type="KEGG" id="cid:P73_1889"/>
<dbReference type="EMBL" id="CP004393">
    <property type="protein sequence ID" value="AJE46604.1"/>
    <property type="molecule type" value="Genomic_DNA"/>
</dbReference>
<protein>
    <submittedName>
        <fullName evidence="2">Uncharacterized protein</fullName>
    </submittedName>
</protein>
<dbReference type="RefSeq" id="WP_052453134.1">
    <property type="nucleotide sequence ID" value="NZ_CP004393.1"/>
</dbReference>
<dbReference type="Proteomes" id="UP000031521">
    <property type="component" value="Chromosome"/>
</dbReference>
<dbReference type="STRING" id="1208324.P73_1816"/>
<sequence length="120" mass="13694">MTDMTNAAPVAVNNPGLPENQRRLIELDDAIAKIRTQIATADLARQRGQKPIDPDWFHRARTALRHLCRERAELLAQGTGRRRREKLKDALIGILRERHDPETWDGILAEAQARTEREGL</sequence>
<gene>
    <name evidence="1" type="ORF">P73_1816</name>
    <name evidence="2" type="ORF">P73_1889</name>
</gene>
<proteinExistence type="predicted"/>
<keyword evidence="3" id="KW-1185">Reference proteome</keyword>
<reference evidence="2" key="2">
    <citation type="journal article" date="2015" name="Sci. Rep.">
        <title>Genomic and metabolic analysis of fluoranthene degradation pathway in Celeribacter indicus P73(T.).</title>
        <authorList>
            <person name="Cao J."/>
            <person name="Lai Q."/>
            <person name="Yuan J."/>
            <person name="Shao Z."/>
        </authorList>
    </citation>
    <scope>NUCLEOTIDE SEQUENCE</scope>
    <source>
        <strain evidence="2">P73</strain>
    </source>
</reference>
<evidence type="ECO:0000313" key="1">
    <source>
        <dbReference type="EMBL" id="AJE46531.1"/>
    </source>
</evidence>
<accession>A0A0B5DU71</accession>
<dbReference type="EMBL" id="CP004393">
    <property type="protein sequence ID" value="AJE46531.1"/>
    <property type="molecule type" value="Genomic_DNA"/>
</dbReference>
<dbReference type="HOGENOM" id="CLU_2036314_0_0_5"/>
<dbReference type="AlphaFoldDB" id="A0A0B5DU71"/>
<dbReference type="KEGG" id="cid:P73_1816"/>
<name>A0A0B5DU71_9RHOB</name>
<organism evidence="2 3">
    <name type="scientific">Celeribacter indicus</name>
    <dbReference type="NCBI Taxonomy" id="1208324"/>
    <lineage>
        <taxon>Bacteria</taxon>
        <taxon>Pseudomonadati</taxon>
        <taxon>Pseudomonadota</taxon>
        <taxon>Alphaproteobacteria</taxon>
        <taxon>Rhodobacterales</taxon>
        <taxon>Roseobacteraceae</taxon>
        <taxon>Celeribacter</taxon>
    </lineage>
</organism>